<reference evidence="1 2" key="1">
    <citation type="submission" date="2020-06" db="EMBL/GenBank/DDBJ databases">
        <authorList>
            <person name="Hwang Y.J."/>
        </authorList>
    </citation>
    <scope>NUCLEOTIDE SEQUENCE [LARGE SCALE GENOMIC DNA]</scope>
    <source>
        <strain evidence="1 2">KUDC8001</strain>
    </source>
</reference>
<dbReference type="GO" id="GO:0046677">
    <property type="term" value="P:response to antibiotic"/>
    <property type="evidence" value="ECO:0007669"/>
    <property type="project" value="InterPro"/>
</dbReference>
<accession>A0A7L7L922</accession>
<sequence length="433" mass="49344">MAATTVNPQSLTNSFYKLEGIQDLDPLLERIGEAKFVLLGEASHGTHEYYTWRAEISKRLIQEKNFSCIAVEGDWPDCFEINRWIKAYPGTPNTILEVLNNFNRWPTWMWANWEISALAQWMRNYNDQLAPEKKIGFYGLDVYSLWESMRIIVDYLEKEDPEAASYARKAIDCFEPYGEEDAYAARLGSIKKTCREEVLRLLLEVKEKAPQYDHAPEAGLNAEINALVAANGEKYYRTMASFGGNSWNVRDQHMVETLNTILNYLGADAKVIVWEHNTHIGDARATDMVDDGDINVGQLIREQHRAEEVVLVGFGSYEGTVIAGRGWDAPMQKMLVPPAIKGSVEEKLHALSPENKLLLFNKNPGSIELFKGWLGHRAIGVVYNPDRERGNYVPTKLTERYDAFLYLDKTRALHPLHLKPQGHLTPETFPFGM</sequence>
<dbReference type="KEGG" id="add:HUW48_15335"/>
<name>A0A7L7L922_9BACT</name>
<dbReference type="PANTHER" id="PTHR31299:SF0">
    <property type="entry name" value="ESTERASE, PUTATIVE (AFU_ORTHOLOGUE AFUA_1G05850)-RELATED"/>
    <property type="match status" value="1"/>
</dbReference>
<dbReference type="EMBL" id="CP055153">
    <property type="protein sequence ID" value="QMU29321.1"/>
    <property type="molecule type" value="Genomic_DNA"/>
</dbReference>
<reference evidence="1 2" key="2">
    <citation type="submission" date="2020-08" db="EMBL/GenBank/DDBJ databases">
        <title>Adhaeribacter dokdonensis sp. nov., isolated from the rhizosphere of Elymus tsukushiensis, a plant native to the Dokdo Islands, Republic of Korea.</title>
        <authorList>
            <person name="Ghim S.Y."/>
        </authorList>
    </citation>
    <scope>NUCLEOTIDE SEQUENCE [LARGE SCALE GENOMIC DNA]</scope>
    <source>
        <strain evidence="1 2">KUDC8001</strain>
    </source>
</reference>
<dbReference type="InterPro" id="IPR007815">
    <property type="entry name" value="Emycin_Estase"/>
</dbReference>
<gene>
    <name evidence="1" type="ORF">HUW48_15335</name>
</gene>
<dbReference type="PIRSF" id="PIRSF036794">
    <property type="entry name" value="UCP_erythr_ester"/>
    <property type="match status" value="1"/>
</dbReference>
<dbReference type="RefSeq" id="WP_182411780.1">
    <property type="nucleotide sequence ID" value="NZ_CP055153.1"/>
</dbReference>
<dbReference type="SUPFAM" id="SSF159501">
    <property type="entry name" value="EreA/ChaN-like"/>
    <property type="match status" value="1"/>
</dbReference>
<organism evidence="1 2">
    <name type="scientific">Adhaeribacter radiodurans</name>
    <dbReference type="NCBI Taxonomy" id="2745197"/>
    <lineage>
        <taxon>Bacteria</taxon>
        <taxon>Pseudomonadati</taxon>
        <taxon>Bacteroidota</taxon>
        <taxon>Cytophagia</taxon>
        <taxon>Cytophagales</taxon>
        <taxon>Hymenobacteraceae</taxon>
        <taxon>Adhaeribacter</taxon>
    </lineage>
</organism>
<dbReference type="InterPro" id="IPR014622">
    <property type="entry name" value="UCP036794_erythomycin"/>
</dbReference>
<dbReference type="Proteomes" id="UP000514509">
    <property type="component" value="Chromosome"/>
</dbReference>
<dbReference type="Gene3D" id="3.30.1870.10">
    <property type="entry name" value="EreA-like, domain 2"/>
    <property type="match status" value="1"/>
</dbReference>
<dbReference type="InterPro" id="IPR052036">
    <property type="entry name" value="Hydrolase/PRTase-associated"/>
</dbReference>
<protein>
    <submittedName>
        <fullName evidence="1">Erythromycin esterase family protein</fullName>
    </submittedName>
</protein>
<keyword evidence="2" id="KW-1185">Reference proteome</keyword>
<dbReference type="PANTHER" id="PTHR31299">
    <property type="entry name" value="ESTERASE, PUTATIVE (AFU_ORTHOLOGUE AFUA_1G05850)-RELATED"/>
    <property type="match status" value="1"/>
</dbReference>
<evidence type="ECO:0000313" key="2">
    <source>
        <dbReference type="Proteomes" id="UP000514509"/>
    </source>
</evidence>
<proteinExistence type="predicted"/>
<dbReference type="CDD" id="cd14728">
    <property type="entry name" value="Ere-like"/>
    <property type="match status" value="1"/>
</dbReference>
<dbReference type="Pfam" id="PF05139">
    <property type="entry name" value="Erythro_esteras"/>
    <property type="match status" value="1"/>
</dbReference>
<evidence type="ECO:0000313" key="1">
    <source>
        <dbReference type="EMBL" id="QMU29321.1"/>
    </source>
</evidence>
<dbReference type="Gene3D" id="3.40.1660.10">
    <property type="entry name" value="EreA-like (biosynthetic domain)"/>
    <property type="match status" value="1"/>
</dbReference>
<dbReference type="AlphaFoldDB" id="A0A7L7L922"/>